<evidence type="ECO:0000313" key="5">
    <source>
        <dbReference type="Proteomes" id="UP000536624"/>
    </source>
</evidence>
<comment type="similarity">
    <text evidence="1">Belongs to the bacterial solute-binding protein 1 family.</text>
</comment>
<comment type="caution">
    <text evidence="4">The sequence shown here is derived from an EMBL/GenBank/DDBJ whole genome shotgun (WGS) entry which is preliminary data.</text>
</comment>
<proteinExistence type="inferred from homology"/>
<dbReference type="AlphaFoldDB" id="A0A7X5X919"/>
<accession>A0A7X5X919</accession>
<reference evidence="4 5" key="1">
    <citation type="submission" date="2020-02" db="EMBL/GenBank/DDBJ databases">
        <title>Streptomyces malaysiensis DSM14702 (JHCC583434, PFL_A843) Genome sequencing and assembly.</title>
        <authorList>
            <person name="Samborskyy M."/>
        </authorList>
    </citation>
    <scope>NUCLEOTIDE SEQUENCE [LARGE SCALE GENOMIC DNA]</scope>
    <source>
        <strain evidence="4 5">DSM 14702</strain>
    </source>
</reference>
<evidence type="ECO:0000256" key="1">
    <source>
        <dbReference type="ARBA" id="ARBA00008520"/>
    </source>
</evidence>
<dbReference type="PANTHER" id="PTHR43649">
    <property type="entry name" value="ARABINOSE-BINDING PROTEIN-RELATED"/>
    <property type="match status" value="1"/>
</dbReference>
<organism evidence="4 5">
    <name type="scientific">Streptomyces malaysiensis</name>
    <dbReference type="NCBI Taxonomy" id="92644"/>
    <lineage>
        <taxon>Bacteria</taxon>
        <taxon>Bacillati</taxon>
        <taxon>Actinomycetota</taxon>
        <taxon>Actinomycetes</taxon>
        <taxon>Kitasatosporales</taxon>
        <taxon>Streptomycetaceae</taxon>
        <taxon>Streptomyces</taxon>
        <taxon>Streptomyces violaceusniger group</taxon>
    </lineage>
</organism>
<dbReference type="SUPFAM" id="SSF53850">
    <property type="entry name" value="Periplasmic binding protein-like II"/>
    <property type="match status" value="1"/>
</dbReference>
<dbReference type="PANTHER" id="PTHR43649:SF29">
    <property type="entry name" value="OSMOPROTECTIVE COMPOUNDS-BINDING PROTEIN GGTB"/>
    <property type="match status" value="1"/>
</dbReference>
<dbReference type="Proteomes" id="UP000536624">
    <property type="component" value="Unassembled WGS sequence"/>
</dbReference>
<name>A0A7X5X919_STRMQ</name>
<sequence>MTWCGHHANLDPPRARPGRHGTAGSRRVDPKEHSMTNSHPGRRLFLAGLGAAGTTALLSGCVTAGSSGKSSSKGGAVTLQSNLSAPQAKTAMEDLVAAYAKRGSGRASLNTVAAETFRTQLPTYLTSGNPPDVYTWYPGSVANTYARKNLLLDLGEVWTSPDLKSYSKALNTQCTSAAGKKVFVPSTYYWWGVFYRKSNFAKWGVKEPRTWDDFLDLCDKLKSRGVAPIGLGAGSNTPWVASAWFDYLNIRINGADYHRQLLAGKHRFDDPEVRKVFDRWQELLPYFDPNGTAIAFQDATTALLAGRTGMMLIGTFFADAAPKGALDDIDFFRFPVIDPKVPLAEEAPTDGYFASARTGRRDGVFELLRYLATAEAQEIYIKGSSGTVLPCHPDAKDAGTALVKKGRRHIEEADEITQFFNRDSSDALQPTADTALTKFMAKPKSIGSILGDWQRDAEKIWKA</sequence>
<evidence type="ECO:0000256" key="3">
    <source>
        <dbReference type="SAM" id="MobiDB-lite"/>
    </source>
</evidence>
<dbReference type="InterPro" id="IPR006059">
    <property type="entry name" value="SBP"/>
</dbReference>
<gene>
    <name evidence="4" type="ORF">SMALB_7008</name>
</gene>
<protein>
    <submittedName>
        <fullName evidence="4">Family1 extracellular solute-binding protein</fullName>
    </submittedName>
</protein>
<dbReference type="InterPro" id="IPR050490">
    <property type="entry name" value="Bact_solute-bd_prot1"/>
</dbReference>
<feature type="region of interest" description="Disordered" evidence="3">
    <location>
        <begin position="1"/>
        <end position="40"/>
    </location>
</feature>
<dbReference type="EMBL" id="JAALLH010000001">
    <property type="protein sequence ID" value="NIY68909.1"/>
    <property type="molecule type" value="Genomic_DNA"/>
</dbReference>
<evidence type="ECO:0000313" key="4">
    <source>
        <dbReference type="EMBL" id="NIY68909.1"/>
    </source>
</evidence>
<dbReference type="Pfam" id="PF01547">
    <property type="entry name" value="SBP_bac_1"/>
    <property type="match status" value="1"/>
</dbReference>
<evidence type="ECO:0000256" key="2">
    <source>
        <dbReference type="ARBA" id="ARBA00022448"/>
    </source>
</evidence>
<dbReference type="Gene3D" id="3.40.190.10">
    <property type="entry name" value="Periplasmic binding protein-like II"/>
    <property type="match status" value="2"/>
</dbReference>
<keyword evidence="2" id="KW-0813">Transport</keyword>